<dbReference type="PANTHER" id="PTHR45641">
    <property type="entry name" value="TETRATRICOPEPTIDE REPEAT PROTEIN (AFU_ORTHOLOGUE AFUA_6G03870)"/>
    <property type="match status" value="1"/>
</dbReference>
<dbReference type="PANTHER" id="PTHR45641:SF19">
    <property type="entry name" value="NEPHROCYSTIN-3"/>
    <property type="match status" value="1"/>
</dbReference>
<proteinExistence type="predicted"/>
<dbReference type="Proteomes" id="UP001516023">
    <property type="component" value="Unassembled WGS sequence"/>
</dbReference>
<feature type="region of interest" description="Disordered" evidence="4">
    <location>
        <begin position="143"/>
        <end position="162"/>
    </location>
</feature>
<evidence type="ECO:0000313" key="6">
    <source>
        <dbReference type="Proteomes" id="UP001516023"/>
    </source>
</evidence>
<evidence type="ECO:0000256" key="4">
    <source>
        <dbReference type="SAM" id="MobiDB-lite"/>
    </source>
</evidence>
<dbReference type="SMART" id="SM00028">
    <property type="entry name" value="TPR"/>
    <property type="match status" value="12"/>
</dbReference>
<dbReference type="PROSITE" id="PS50005">
    <property type="entry name" value="TPR"/>
    <property type="match status" value="3"/>
</dbReference>
<dbReference type="InterPro" id="IPR019734">
    <property type="entry name" value="TPR_rpt"/>
</dbReference>
<sequence>MPTRKQPQRLSSGDVNIYLNQLQNEKIDELSFGGNPPPPGKRKPPPPPPPPKKLWESERKNNKKKDNNDVNNVLESAMGFASSGRQPLLGANLKGICAVASSDAEADHLDRSNRRGDRGASATSASQSKSEDGSISINDVYFRDHQDGHGSSITHTSTSGSIPEGLTVMEKLKIAAKLDTSNDNRFLKELLETSIQDLEKEKERKKSSESSKPRSLPCPRHSRRHNVKESQSRPLSSSLHSERGMASSSHRHHSFRTLKDESTASSSSVNSATVAVPNEVHNVFSRIRGGKPLPREDIVSSVVRKLFARSKLDMGSEKTSFCVALCPGDGKSSEGIGKTTLAGLICSRGDVRSHYRRGIVWIDMKGKGFQNKPSPLDFDRYAAALSSILDQCGIPTHHLKLSPFVRTPSEDKTLSDIRMKAHMKESRAAAGKLLSSSRYFPIKRKTAFNEYRNILIVLDDLIHASDIEWFTFRNRGERQVINDVLVTSRMNHGESVSIPVPPLSEQEGVGLMLKEANLKSNHPISKNPALIRIVHRSSFHPLTIKYVGRWLSLKHVTGNKGFDEILSEINSSFEDIDSNGSPVDLLYNMLNKAIAPLVKGQESNTIRLCFGAFIAVFCRDARLTRIPLEIANELFLGVVDSKSDCLSRICPLFKRHGRHVTKLVPEVLGALGAIVITKHSTKEKTIQIDHELIRQFGSFVLQDESIQQIVDDFAIKCWNEVYARSYLDQYNWEDLQPDRSQKYALEKLPQHIIQAEMADVAEELLLDKTFIRGRFWTFGWIQGTKIHVDDVEQFWDKFHLRSQKECETKSLRVFELMESVLMDEVGKGTAGNSGICSIEEAGQCLHIISLSLGKIGLWRDAARFSGTCIELVSGSLETSEFIDTLLYNSALIHSESNNFEPAKENVERGLSWRMKTSGEGNVLYARGLCLLGDIMFKKSDYQDAELYFKKSIDIFKRNPDQCHLDLGIALFKLGKTQYERDLVDDALKCYDQASEFSESELPPNHELFVVIYNQMGDALLKKGSNFDATYAYKQALTLSREVQPKSHDLTIRISLIEGALHSLNDERDKAIEKYRHGLNLLRQFVPSNKGKIARLLFLLGVQFMETSDVYSAREMFQESIQLMKESIGPMHLDVAEVFVNLSSLEASVGKAEQAVMYLEETIKIQQPKLGDCAKVAVNLADLGAHRKATGAKAKAQVAYNDSIRILRGIAGQELELVNALLGLGDLMNTTEEYESALGSYNECHLIQKSLFGEIHEDVATTLYLIGTVNLNQCHYEKSLAFLSKSVDIMTKLHDEIHPFNGAAYNLMGFIEMKSGNENGALIRLSNALRVRRALGNRLKEAETLKNIGNVHRERNDLDVALKQYQECLAIVTDEEGSHSEAVVDLLIEMGSIMSDMNLHDDAISHYKSGSIIMTKGFTHISLVNKALQNLLRLHSAKHETVASILQKMGMIQFRAGNFDSALLYLEKAVETYVELGGDTKLKTIPVLFVIGNIHNVLKQAQEAQRAWNDAYEVFATTGADLYPEVKGSLTELLRV</sequence>
<evidence type="ECO:0000256" key="3">
    <source>
        <dbReference type="PROSITE-ProRule" id="PRU00339"/>
    </source>
</evidence>
<protein>
    <submittedName>
        <fullName evidence="5">Uncharacterized protein</fullName>
    </submittedName>
</protein>
<name>A0ABD3P041_9STRA</name>
<dbReference type="EMBL" id="JABMIG020000313">
    <property type="protein sequence ID" value="KAL3781539.1"/>
    <property type="molecule type" value="Genomic_DNA"/>
</dbReference>
<dbReference type="Pfam" id="PF13424">
    <property type="entry name" value="TPR_12"/>
    <property type="match status" value="3"/>
</dbReference>
<dbReference type="Gene3D" id="3.40.50.300">
    <property type="entry name" value="P-loop containing nucleotide triphosphate hydrolases"/>
    <property type="match status" value="1"/>
</dbReference>
<dbReference type="InterPro" id="IPR027417">
    <property type="entry name" value="P-loop_NTPase"/>
</dbReference>
<evidence type="ECO:0000256" key="2">
    <source>
        <dbReference type="ARBA" id="ARBA00022803"/>
    </source>
</evidence>
<feature type="compositionally biased region" description="Low complexity" evidence="4">
    <location>
        <begin position="263"/>
        <end position="272"/>
    </location>
</feature>
<gene>
    <name evidence="5" type="ORF">HJC23_000024</name>
</gene>
<reference evidence="5 6" key="1">
    <citation type="journal article" date="2020" name="G3 (Bethesda)">
        <title>Improved Reference Genome for Cyclotella cryptica CCMP332, a Model for Cell Wall Morphogenesis, Salinity Adaptation, and Lipid Production in Diatoms (Bacillariophyta).</title>
        <authorList>
            <person name="Roberts W.R."/>
            <person name="Downey K.M."/>
            <person name="Ruck E.C."/>
            <person name="Traller J.C."/>
            <person name="Alverson A.J."/>
        </authorList>
    </citation>
    <scope>NUCLEOTIDE SEQUENCE [LARGE SCALE GENOMIC DNA]</scope>
    <source>
        <strain evidence="5 6">CCMP332</strain>
    </source>
</reference>
<feature type="repeat" description="TPR" evidence="3">
    <location>
        <begin position="1341"/>
        <end position="1374"/>
    </location>
</feature>
<evidence type="ECO:0000256" key="1">
    <source>
        <dbReference type="ARBA" id="ARBA00022737"/>
    </source>
</evidence>
<keyword evidence="6" id="KW-1185">Reference proteome</keyword>
<feature type="compositionally biased region" description="Polar residues" evidence="4">
    <location>
        <begin position="121"/>
        <end position="134"/>
    </location>
</feature>
<dbReference type="SUPFAM" id="SSF48452">
    <property type="entry name" value="TPR-like"/>
    <property type="match status" value="3"/>
</dbReference>
<feature type="compositionally biased region" description="Low complexity" evidence="4">
    <location>
        <begin position="149"/>
        <end position="162"/>
    </location>
</feature>
<dbReference type="InterPro" id="IPR011990">
    <property type="entry name" value="TPR-like_helical_dom_sf"/>
</dbReference>
<keyword evidence="2 3" id="KW-0802">TPR repeat</keyword>
<feature type="region of interest" description="Disordered" evidence="4">
    <location>
        <begin position="198"/>
        <end position="272"/>
    </location>
</feature>
<evidence type="ECO:0000313" key="5">
    <source>
        <dbReference type="EMBL" id="KAL3781539.1"/>
    </source>
</evidence>
<feature type="compositionally biased region" description="Basic and acidic residues" evidence="4">
    <location>
        <begin position="198"/>
        <end position="212"/>
    </location>
</feature>
<feature type="compositionally biased region" description="Basic and acidic residues" evidence="4">
    <location>
        <begin position="53"/>
        <end position="68"/>
    </location>
</feature>
<dbReference type="Gene3D" id="1.25.40.10">
    <property type="entry name" value="Tetratricopeptide repeat domain"/>
    <property type="match status" value="4"/>
</dbReference>
<feature type="repeat" description="TPR" evidence="3">
    <location>
        <begin position="925"/>
        <end position="958"/>
    </location>
</feature>
<feature type="compositionally biased region" description="Basic and acidic residues" evidence="4">
    <location>
        <begin position="105"/>
        <end position="118"/>
    </location>
</feature>
<feature type="region of interest" description="Disordered" evidence="4">
    <location>
        <begin position="103"/>
        <end position="134"/>
    </location>
</feature>
<organism evidence="5 6">
    <name type="scientific">Cyclotella cryptica</name>
    <dbReference type="NCBI Taxonomy" id="29204"/>
    <lineage>
        <taxon>Eukaryota</taxon>
        <taxon>Sar</taxon>
        <taxon>Stramenopiles</taxon>
        <taxon>Ochrophyta</taxon>
        <taxon>Bacillariophyta</taxon>
        <taxon>Coscinodiscophyceae</taxon>
        <taxon>Thalassiosirophycidae</taxon>
        <taxon>Stephanodiscales</taxon>
        <taxon>Stephanodiscaceae</taxon>
        <taxon>Cyclotella</taxon>
    </lineage>
</organism>
<dbReference type="SUPFAM" id="SSF52540">
    <property type="entry name" value="P-loop containing nucleoside triphosphate hydrolases"/>
    <property type="match status" value="1"/>
</dbReference>
<feature type="region of interest" description="Disordered" evidence="4">
    <location>
        <begin position="25"/>
        <end position="73"/>
    </location>
</feature>
<accession>A0ABD3P041</accession>
<comment type="caution">
    <text evidence="5">The sequence shown here is derived from an EMBL/GenBank/DDBJ whole genome shotgun (WGS) entry which is preliminary data.</text>
</comment>
<keyword evidence="1" id="KW-0677">Repeat</keyword>
<feature type="repeat" description="TPR" evidence="3">
    <location>
        <begin position="1093"/>
        <end position="1126"/>
    </location>
</feature>
<feature type="compositionally biased region" description="Pro residues" evidence="4">
    <location>
        <begin position="35"/>
        <end position="52"/>
    </location>
</feature>